<feature type="non-terminal residue" evidence="1">
    <location>
        <position position="1"/>
    </location>
</feature>
<name>A0ABN8M8M0_9CNID</name>
<dbReference type="SUPFAM" id="SSF54160">
    <property type="entry name" value="Chromo domain-like"/>
    <property type="match status" value="1"/>
</dbReference>
<sequence>RPSLGFYKCISEFPAISRKRICERKPEVLGTLEAERIVAKNFVKGKPQYMVKWFHFYLVEAFENPDPDPVRVEEARERISLVFERVMKVPLQ</sequence>
<accession>A0ABN8M8M0</accession>
<comment type="caution">
    <text evidence="1">The sequence shown here is derived from an EMBL/GenBank/DDBJ whole genome shotgun (WGS) entry which is preliminary data.</text>
</comment>
<dbReference type="Proteomes" id="UP001159427">
    <property type="component" value="Unassembled WGS sequence"/>
</dbReference>
<dbReference type="EMBL" id="CALNXI010000381">
    <property type="protein sequence ID" value="CAH3025964.1"/>
    <property type="molecule type" value="Genomic_DNA"/>
</dbReference>
<protein>
    <submittedName>
        <fullName evidence="1">Uncharacterized protein</fullName>
    </submittedName>
</protein>
<keyword evidence="2" id="KW-1185">Reference proteome</keyword>
<organism evidence="1 2">
    <name type="scientific">Porites evermanni</name>
    <dbReference type="NCBI Taxonomy" id="104178"/>
    <lineage>
        <taxon>Eukaryota</taxon>
        <taxon>Metazoa</taxon>
        <taxon>Cnidaria</taxon>
        <taxon>Anthozoa</taxon>
        <taxon>Hexacorallia</taxon>
        <taxon>Scleractinia</taxon>
        <taxon>Fungiina</taxon>
        <taxon>Poritidae</taxon>
        <taxon>Porites</taxon>
    </lineage>
</organism>
<proteinExistence type="predicted"/>
<reference evidence="1 2" key="1">
    <citation type="submission" date="2022-05" db="EMBL/GenBank/DDBJ databases">
        <authorList>
            <consortium name="Genoscope - CEA"/>
            <person name="William W."/>
        </authorList>
    </citation>
    <scope>NUCLEOTIDE SEQUENCE [LARGE SCALE GENOMIC DNA]</scope>
</reference>
<dbReference type="InterPro" id="IPR016197">
    <property type="entry name" value="Chromo-like_dom_sf"/>
</dbReference>
<dbReference type="CDD" id="cd00024">
    <property type="entry name" value="CD_CSD"/>
    <property type="match status" value="1"/>
</dbReference>
<evidence type="ECO:0000313" key="1">
    <source>
        <dbReference type="EMBL" id="CAH3025964.1"/>
    </source>
</evidence>
<evidence type="ECO:0000313" key="2">
    <source>
        <dbReference type="Proteomes" id="UP001159427"/>
    </source>
</evidence>
<gene>
    <name evidence="1" type="ORF">PEVE_00027700</name>
</gene>